<dbReference type="InterPro" id="IPR025377">
    <property type="entry name" value="DUF4367"/>
</dbReference>
<evidence type="ECO:0000259" key="2">
    <source>
        <dbReference type="Pfam" id="PF14285"/>
    </source>
</evidence>
<evidence type="ECO:0000313" key="4">
    <source>
        <dbReference type="Proteomes" id="UP000673394"/>
    </source>
</evidence>
<name>A0ABS5CB55_9BACL</name>
<evidence type="ECO:0000256" key="1">
    <source>
        <dbReference type="SAM" id="Phobius"/>
    </source>
</evidence>
<reference evidence="3 4" key="1">
    <citation type="submission" date="2021-04" db="EMBL/GenBank/DDBJ databases">
        <title>Paenibacillus sp. DLE-14 whole genome sequence.</title>
        <authorList>
            <person name="Ham Y.J."/>
        </authorList>
    </citation>
    <scope>NUCLEOTIDE SEQUENCE [LARGE SCALE GENOMIC DNA]</scope>
    <source>
        <strain evidence="3 4">DLE-14</strain>
    </source>
</reference>
<dbReference type="EMBL" id="JAGKSP010000003">
    <property type="protein sequence ID" value="MBP3963221.1"/>
    <property type="molecule type" value="Genomic_DNA"/>
</dbReference>
<keyword evidence="1" id="KW-0812">Transmembrane</keyword>
<feature type="transmembrane region" description="Helical" evidence="1">
    <location>
        <begin position="53"/>
        <end position="71"/>
    </location>
</feature>
<organism evidence="3 4">
    <name type="scientific">Paenibacillus lignilyticus</name>
    <dbReference type="NCBI Taxonomy" id="1172615"/>
    <lineage>
        <taxon>Bacteria</taxon>
        <taxon>Bacillati</taxon>
        <taxon>Bacillota</taxon>
        <taxon>Bacilli</taxon>
        <taxon>Bacillales</taxon>
        <taxon>Paenibacillaceae</taxon>
        <taxon>Paenibacillus</taxon>
    </lineage>
</organism>
<keyword evidence="1" id="KW-1133">Transmembrane helix</keyword>
<dbReference type="Pfam" id="PF14285">
    <property type="entry name" value="DUF4367"/>
    <property type="match status" value="1"/>
</dbReference>
<dbReference type="PANTHER" id="PTHR37507:SF2">
    <property type="entry name" value="SPORULATION PROTEIN YDCC"/>
    <property type="match status" value="1"/>
</dbReference>
<evidence type="ECO:0000313" key="3">
    <source>
        <dbReference type="EMBL" id="MBP3963221.1"/>
    </source>
</evidence>
<dbReference type="InterPro" id="IPR052944">
    <property type="entry name" value="Sporulation_related"/>
</dbReference>
<feature type="domain" description="DUF4367" evidence="2">
    <location>
        <begin position="118"/>
        <end position="220"/>
    </location>
</feature>
<keyword evidence="1" id="KW-0472">Membrane</keyword>
<dbReference type="PANTHER" id="PTHR37507">
    <property type="entry name" value="SPORULATION PROTEIN YDCC"/>
    <property type="match status" value="1"/>
</dbReference>
<sequence>MTDIDNQLRQQLREESDEILFNEMQLSNRLRASIRQEAAGLKTKKKFVFKKKWSLGIAAAVMLVAVFLILGQQTPGTNSADNVPSTNQGTSGSQLSQLITTQVSTIEEARAAFGPSMLVPDVIPEGYSLSDIVTVGMKDEPARDVILTYTSGEKTITYAVSRLTAAFPVDLFRKTQVNGSEAFVFEQPELVELYWLIDDIQYSITGPLSADQAMKVAESVK</sequence>
<gene>
    <name evidence="3" type="ORF">I8J30_10960</name>
</gene>
<accession>A0ABS5CB55</accession>
<keyword evidence="4" id="KW-1185">Reference proteome</keyword>
<protein>
    <submittedName>
        <fullName evidence="3">DUF4367 domain-containing protein</fullName>
    </submittedName>
</protein>
<dbReference type="RefSeq" id="WP_210658148.1">
    <property type="nucleotide sequence ID" value="NZ_JAGKSP010000003.1"/>
</dbReference>
<dbReference type="Proteomes" id="UP000673394">
    <property type="component" value="Unassembled WGS sequence"/>
</dbReference>
<proteinExistence type="predicted"/>
<comment type="caution">
    <text evidence="3">The sequence shown here is derived from an EMBL/GenBank/DDBJ whole genome shotgun (WGS) entry which is preliminary data.</text>
</comment>